<dbReference type="KEGG" id="ptkz:JDV02_009244"/>
<dbReference type="Proteomes" id="UP000829364">
    <property type="component" value="Chromosome 9"/>
</dbReference>
<feature type="compositionally biased region" description="Basic residues" evidence="1">
    <location>
        <begin position="740"/>
        <end position="749"/>
    </location>
</feature>
<feature type="compositionally biased region" description="Acidic residues" evidence="1">
    <location>
        <begin position="753"/>
        <end position="772"/>
    </location>
</feature>
<name>A0A9Q8QQG6_9HYPO</name>
<dbReference type="OrthoDB" id="5412288at2759"/>
<evidence type="ECO:0000256" key="1">
    <source>
        <dbReference type="SAM" id="MobiDB-lite"/>
    </source>
</evidence>
<feature type="region of interest" description="Disordered" evidence="1">
    <location>
        <begin position="559"/>
        <end position="626"/>
    </location>
</feature>
<evidence type="ECO:0000313" key="4">
    <source>
        <dbReference type="Proteomes" id="UP000829364"/>
    </source>
</evidence>
<sequence>MEEAKRPVRWDLDSDEIASVASEDLYRNRPNRWTGPKSSWRALTAEERHLWRSMRQLEHQDLAVHLYDAFALKRQGRDPATARMLTIQADNGNESVWAPPKQWTAWPLREKNVPQEHLVRRQDDEAEQFTIRREEIKALPSADLQDELGAAILRLAKERFRKRKRWQLPVRASIESEASPPGPVQREFDDDDGGKQEDENEEEEEGASMPSSPPRPTMKHESGDDSTNMMQLDSDGSAQGDASTRQSKRSKGPKEERTYEPMVSTNDELSYALLQPSVRHILSQLDKTLQVLHNARVAGLCYLSDSPSDSDSDSQAGITTVTTAAATPRKRSRGRPRSIPRPGTASDGAVTPRTSRRGRPRKVHVPREGETEDEMRLRVARESHRRLPCTPSDRDAAFEEWLRQGDERIERRRTRSLETAKAEAEAEVEAEGAQSTSAPEDTEAQDGSPTGGEDSYHYDSDAAPGRRRHRPDDGDGNDDDDEGSSNLDRKIRRWGLRDWSDVVGAAALAGFPEDVIKRTTRRCADLFGETMVIRRLDEVPASRGPPGFHTVEYRPERIRLSSSSPPGAASSAAVAAASSSSSDEQVRPTLRQRRLASLASSPSHTPRGRSATPVCSPAAAAGGSSRSRSRSSAALLFCPVTTCDRAATGFARRANLRRHMHLVHPDGGADHRDVGAEGWRKKEGEQGEGEGGEEERDSEDEAVGAVHVDGFLRTIRVGRGWRAEDVAERKRKAFWGGRPVRGRATRRGRPQSGDDDGDDDDGDDEAGDDESS</sequence>
<feature type="region of interest" description="Disordered" evidence="1">
    <location>
        <begin position="306"/>
        <end position="376"/>
    </location>
</feature>
<gene>
    <name evidence="3" type="ORF">JDV02_009244</name>
</gene>
<feature type="region of interest" description="Disordered" evidence="1">
    <location>
        <begin position="172"/>
        <end position="263"/>
    </location>
</feature>
<feature type="compositionally biased region" description="Basic and acidic residues" evidence="1">
    <location>
        <begin position="663"/>
        <end position="685"/>
    </location>
</feature>
<proteinExistence type="predicted"/>
<protein>
    <recommendedName>
        <fullName evidence="2">Rrn9 domain-containing protein</fullName>
    </recommendedName>
</protein>
<feature type="compositionally biased region" description="Acidic residues" evidence="1">
    <location>
        <begin position="474"/>
        <end position="483"/>
    </location>
</feature>
<feature type="region of interest" description="Disordered" evidence="1">
    <location>
        <begin position="663"/>
        <end position="705"/>
    </location>
</feature>
<feature type="compositionally biased region" description="Basic and acidic residues" evidence="1">
    <location>
        <begin position="413"/>
        <end position="424"/>
    </location>
</feature>
<evidence type="ECO:0000259" key="2">
    <source>
        <dbReference type="Pfam" id="PF10680"/>
    </source>
</evidence>
<feature type="compositionally biased region" description="Polar residues" evidence="1">
    <location>
        <begin position="225"/>
        <end position="245"/>
    </location>
</feature>
<feature type="region of interest" description="Disordered" evidence="1">
    <location>
        <begin position="728"/>
        <end position="772"/>
    </location>
</feature>
<feature type="compositionally biased region" description="Acidic residues" evidence="1">
    <location>
        <begin position="686"/>
        <end position="702"/>
    </location>
</feature>
<organism evidence="3 4">
    <name type="scientific">Purpureocillium takamizusanense</name>
    <dbReference type="NCBI Taxonomy" id="2060973"/>
    <lineage>
        <taxon>Eukaryota</taxon>
        <taxon>Fungi</taxon>
        <taxon>Dikarya</taxon>
        <taxon>Ascomycota</taxon>
        <taxon>Pezizomycotina</taxon>
        <taxon>Sordariomycetes</taxon>
        <taxon>Hypocreomycetidae</taxon>
        <taxon>Hypocreales</taxon>
        <taxon>Ophiocordycipitaceae</taxon>
        <taxon>Purpureocillium</taxon>
    </lineage>
</organism>
<dbReference type="InterPro" id="IPR019622">
    <property type="entry name" value="Rrn9_dom"/>
</dbReference>
<dbReference type="Pfam" id="PF10680">
    <property type="entry name" value="RRN9"/>
    <property type="match status" value="1"/>
</dbReference>
<evidence type="ECO:0000313" key="3">
    <source>
        <dbReference type="EMBL" id="UNI23426.1"/>
    </source>
</evidence>
<accession>A0A9Q8QQG6</accession>
<dbReference type="EMBL" id="CP086362">
    <property type="protein sequence ID" value="UNI23426.1"/>
    <property type="molecule type" value="Genomic_DNA"/>
</dbReference>
<feature type="compositionally biased region" description="Low complexity" evidence="1">
    <location>
        <begin position="561"/>
        <end position="582"/>
    </location>
</feature>
<feature type="domain" description="Rrn9" evidence="2">
    <location>
        <begin position="56"/>
        <end position="117"/>
    </location>
</feature>
<feature type="compositionally biased region" description="Basic residues" evidence="1">
    <location>
        <begin position="328"/>
        <end position="338"/>
    </location>
</feature>
<dbReference type="RefSeq" id="XP_047846907.1">
    <property type="nucleotide sequence ID" value="XM_047990897.1"/>
</dbReference>
<dbReference type="AlphaFoldDB" id="A0A9Q8QQG6"/>
<dbReference type="GeneID" id="72071189"/>
<feature type="compositionally biased region" description="Basic residues" evidence="1">
    <location>
        <begin position="354"/>
        <end position="364"/>
    </location>
</feature>
<keyword evidence="4" id="KW-1185">Reference proteome</keyword>
<feature type="compositionally biased region" description="Acidic residues" evidence="1">
    <location>
        <begin position="188"/>
        <end position="206"/>
    </location>
</feature>
<feature type="region of interest" description="Disordered" evidence="1">
    <location>
        <begin position="413"/>
        <end position="486"/>
    </location>
</feature>
<reference evidence="3" key="1">
    <citation type="submission" date="2021-11" db="EMBL/GenBank/DDBJ databases">
        <title>Purpureocillium_takamizusanense_genome.</title>
        <authorList>
            <person name="Nguyen N.-H."/>
        </authorList>
    </citation>
    <scope>NUCLEOTIDE SEQUENCE</scope>
    <source>
        <strain evidence="3">PT3</strain>
    </source>
</reference>
<feature type="compositionally biased region" description="Basic and acidic residues" evidence="1">
    <location>
        <begin position="365"/>
        <end position="376"/>
    </location>
</feature>